<evidence type="ECO:0000313" key="4">
    <source>
        <dbReference type="Proteomes" id="UP001596484"/>
    </source>
</evidence>
<keyword evidence="2" id="KW-1133">Transmembrane helix</keyword>
<feature type="transmembrane region" description="Helical" evidence="2">
    <location>
        <begin position="259"/>
        <end position="277"/>
    </location>
</feature>
<dbReference type="Pfam" id="PF14494">
    <property type="entry name" value="DUF4436"/>
    <property type="match status" value="1"/>
</dbReference>
<proteinExistence type="predicted"/>
<keyword evidence="2" id="KW-0472">Membrane</keyword>
<evidence type="ECO:0000256" key="1">
    <source>
        <dbReference type="SAM" id="MobiDB-lite"/>
    </source>
</evidence>
<dbReference type="Proteomes" id="UP001596484">
    <property type="component" value="Unassembled WGS sequence"/>
</dbReference>
<dbReference type="InterPro" id="IPR027948">
    <property type="entry name" value="DUF4436"/>
</dbReference>
<reference evidence="4" key="1">
    <citation type="journal article" date="2019" name="Int. J. Syst. Evol. Microbiol.">
        <title>The Global Catalogue of Microorganisms (GCM) 10K type strain sequencing project: providing services to taxonomists for standard genome sequencing and annotation.</title>
        <authorList>
            <consortium name="The Broad Institute Genomics Platform"/>
            <consortium name="The Broad Institute Genome Sequencing Center for Infectious Disease"/>
            <person name="Wu L."/>
            <person name="Ma J."/>
        </authorList>
    </citation>
    <scope>NUCLEOTIDE SEQUENCE [LARGE SCALE GENOMIC DNA]</scope>
    <source>
        <strain evidence="4">ICMP 19430</strain>
    </source>
</reference>
<gene>
    <name evidence="3" type="ORF">ACFQS9_15755</name>
</gene>
<keyword evidence="2" id="KW-0812">Transmembrane</keyword>
<name>A0ABW2S028_9NOCA</name>
<dbReference type="RefSeq" id="WP_378406238.1">
    <property type="nucleotide sequence ID" value="NZ_JBHTCS010000017.1"/>
</dbReference>
<feature type="transmembrane region" description="Helical" evidence="2">
    <location>
        <begin position="189"/>
        <end position="209"/>
    </location>
</feature>
<keyword evidence="4" id="KW-1185">Reference proteome</keyword>
<evidence type="ECO:0000313" key="3">
    <source>
        <dbReference type="EMBL" id="MFC7449350.1"/>
    </source>
</evidence>
<accession>A0ABW2S028</accession>
<protein>
    <submittedName>
        <fullName evidence="3">DUF4436 family protein</fullName>
    </submittedName>
</protein>
<dbReference type="EMBL" id="JBHTCS010000017">
    <property type="protein sequence ID" value="MFC7449350.1"/>
    <property type="molecule type" value="Genomic_DNA"/>
</dbReference>
<feature type="transmembrane region" description="Helical" evidence="2">
    <location>
        <begin position="221"/>
        <end position="239"/>
    </location>
</feature>
<feature type="transmembrane region" description="Helical" evidence="2">
    <location>
        <begin position="12"/>
        <end position="33"/>
    </location>
</feature>
<sequence length="305" mass="32338">MRTKERPGRRSLFLPAVAAATVAAVAAGIWLHFGERLDLDTVHVSGTSEPPDRVDIEASVQRVDAAARELTLRVLVTPRGALSDDSGLTPNEDLTLLTSPDIQQDLIFRADTRIATVDVPVALSGGSITDYPFDSYLTDIEFAARQGDHPVPVTATLSNRDALFHPTVEVADTVDTAAFEVSVGRSNSVLIYAIFMMAAMWALAIAVVIGTRFLTSRRLGLVWPALGWMAATLFALAAFRNTAPGAPPIGSLLDYMAFLWTEAIIALCVITTVVAGAQAEPPADPQPSLDPVSPPPSRAEVGPGG</sequence>
<evidence type="ECO:0000256" key="2">
    <source>
        <dbReference type="SAM" id="Phobius"/>
    </source>
</evidence>
<feature type="region of interest" description="Disordered" evidence="1">
    <location>
        <begin position="279"/>
        <end position="305"/>
    </location>
</feature>
<organism evidence="3 4">
    <name type="scientific">Rhodococcus daqingensis</name>
    <dbReference type="NCBI Taxonomy" id="2479363"/>
    <lineage>
        <taxon>Bacteria</taxon>
        <taxon>Bacillati</taxon>
        <taxon>Actinomycetota</taxon>
        <taxon>Actinomycetes</taxon>
        <taxon>Mycobacteriales</taxon>
        <taxon>Nocardiaceae</taxon>
        <taxon>Rhodococcus</taxon>
    </lineage>
</organism>
<comment type="caution">
    <text evidence="3">The sequence shown here is derived from an EMBL/GenBank/DDBJ whole genome shotgun (WGS) entry which is preliminary data.</text>
</comment>